<feature type="transmembrane region" description="Helical" evidence="6">
    <location>
        <begin position="210"/>
        <end position="229"/>
    </location>
</feature>
<protein>
    <submittedName>
        <fullName evidence="7">Uncharacterized protein</fullName>
    </submittedName>
</protein>
<accession>A0A7S0GFE7</accession>
<feature type="binding site" evidence="5">
    <location>
        <position position="211"/>
    </location>
    <ligand>
        <name>Zn(2+)</name>
        <dbReference type="ChEBI" id="CHEBI:29105"/>
    </ligand>
</feature>
<evidence type="ECO:0000256" key="4">
    <source>
        <dbReference type="ARBA" id="ARBA00023136"/>
    </source>
</evidence>
<evidence type="ECO:0000256" key="2">
    <source>
        <dbReference type="ARBA" id="ARBA00022692"/>
    </source>
</evidence>
<proteinExistence type="predicted"/>
<feature type="transmembrane region" description="Helical" evidence="6">
    <location>
        <begin position="36"/>
        <end position="52"/>
    </location>
</feature>
<keyword evidence="5" id="KW-0862">Zinc</keyword>
<evidence type="ECO:0000256" key="5">
    <source>
        <dbReference type="PIRSR" id="PIRSR604254-1"/>
    </source>
</evidence>
<feature type="transmembrane region" description="Helical" evidence="6">
    <location>
        <begin position="126"/>
        <end position="147"/>
    </location>
</feature>
<feature type="transmembrane region" description="Helical" evidence="6">
    <location>
        <begin position="153"/>
        <end position="169"/>
    </location>
</feature>
<dbReference type="AlphaFoldDB" id="A0A7S0GFE7"/>
<dbReference type="InterPro" id="IPR004254">
    <property type="entry name" value="AdipoR/HlyIII-related"/>
</dbReference>
<sequence>MTIVNLSSVKNSRSTNLTIGLHQSYICGDHRPIMRGYLHGSVLFFIILWIAVDPTSLQSMHRAIVPTLAAIIWTLSCSSLLHLIPWTDIRIQTVVLRCDKCGIVAICFASFVAPQLTDAMHCRPSVLFTLIVSALPNLISAALIALGDTSPRVFLGCLMSSLLTGLFMARIDQKLVLYLGITFALYGGSMVLYVWKPGGDKKWWGYHEWMHVLVILSFYFNFQGISYLAEVCSS</sequence>
<comment type="subcellular location">
    <subcellularLocation>
        <location evidence="1">Membrane</location>
        <topology evidence="1">Multi-pass membrane protein</topology>
    </subcellularLocation>
</comment>
<dbReference type="GO" id="GO:0016020">
    <property type="term" value="C:membrane"/>
    <property type="evidence" value="ECO:0007669"/>
    <property type="project" value="UniProtKB-SubCell"/>
</dbReference>
<gene>
    <name evidence="7" type="ORF">PINE0816_LOCUS9733</name>
</gene>
<keyword evidence="3 6" id="KW-1133">Transmembrane helix</keyword>
<dbReference type="GO" id="GO:0046872">
    <property type="term" value="F:metal ion binding"/>
    <property type="evidence" value="ECO:0007669"/>
    <property type="project" value="UniProtKB-KW"/>
</dbReference>
<dbReference type="EMBL" id="HBEL01020850">
    <property type="protein sequence ID" value="CAD8413601.1"/>
    <property type="molecule type" value="Transcribed_RNA"/>
</dbReference>
<feature type="transmembrane region" description="Helical" evidence="6">
    <location>
        <begin position="64"/>
        <end position="84"/>
    </location>
</feature>
<reference evidence="7" key="1">
    <citation type="submission" date="2021-01" db="EMBL/GenBank/DDBJ databases">
        <authorList>
            <person name="Corre E."/>
            <person name="Pelletier E."/>
            <person name="Niang G."/>
            <person name="Scheremetjew M."/>
            <person name="Finn R."/>
            <person name="Kale V."/>
            <person name="Holt S."/>
            <person name="Cochrane G."/>
            <person name="Meng A."/>
            <person name="Brown T."/>
            <person name="Cohen L."/>
        </authorList>
    </citation>
    <scope>NUCLEOTIDE SEQUENCE</scope>
    <source>
        <strain evidence="7">CCAP1064/1</strain>
    </source>
</reference>
<feature type="transmembrane region" description="Helical" evidence="6">
    <location>
        <begin position="176"/>
        <end position="195"/>
    </location>
</feature>
<keyword evidence="4 6" id="KW-0472">Membrane</keyword>
<evidence type="ECO:0000256" key="1">
    <source>
        <dbReference type="ARBA" id="ARBA00004141"/>
    </source>
</evidence>
<feature type="binding site" evidence="5">
    <location>
        <position position="82"/>
    </location>
    <ligand>
        <name>Zn(2+)</name>
        <dbReference type="ChEBI" id="CHEBI:29105"/>
    </ligand>
</feature>
<evidence type="ECO:0000256" key="3">
    <source>
        <dbReference type="ARBA" id="ARBA00022989"/>
    </source>
</evidence>
<keyword evidence="5" id="KW-0479">Metal-binding</keyword>
<evidence type="ECO:0000313" key="7">
    <source>
        <dbReference type="EMBL" id="CAD8413601.1"/>
    </source>
</evidence>
<keyword evidence="2 6" id="KW-0812">Transmembrane</keyword>
<feature type="binding site" evidence="5">
    <location>
        <position position="207"/>
    </location>
    <ligand>
        <name>Zn(2+)</name>
        <dbReference type="ChEBI" id="CHEBI:29105"/>
    </ligand>
</feature>
<name>A0A7S0GFE7_9STRA</name>
<organism evidence="7">
    <name type="scientific">Proboscia inermis</name>
    <dbReference type="NCBI Taxonomy" id="420281"/>
    <lineage>
        <taxon>Eukaryota</taxon>
        <taxon>Sar</taxon>
        <taxon>Stramenopiles</taxon>
        <taxon>Ochrophyta</taxon>
        <taxon>Bacillariophyta</taxon>
        <taxon>Coscinodiscophyceae</taxon>
        <taxon>Rhizosoleniophycidae</taxon>
        <taxon>Rhizosoleniales</taxon>
        <taxon>Rhizosoleniaceae</taxon>
        <taxon>Proboscia</taxon>
    </lineage>
</organism>
<dbReference type="Pfam" id="PF03006">
    <property type="entry name" value="HlyIII"/>
    <property type="match status" value="1"/>
</dbReference>
<evidence type="ECO:0000256" key="6">
    <source>
        <dbReference type="SAM" id="Phobius"/>
    </source>
</evidence>